<dbReference type="Gene3D" id="3.30.2310.20">
    <property type="entry name" value="RelE-like"/>
    <property type="match status" value="1"/>
</dbReference>
<evidence type="ECO:0000313" key="4">
    <source>
        <dbReference type="Proteomes" id="UP000094056"/>
    </source>
</evidence>
<dbReference type="SUPFAM" id="SSF143011">
    <property type="entry name" value="RelE-like"/>
    <property type="match status" value="1"/>
</dbReference>
<accession>A0A1E3X942</accession>
<dbReference type="NCBIfam" id="TIGR02385">
    <property type="entry name" value="RelE_StbE"/>
    <property type="match status" value="1"/>
</dbReference>
<dbReference type="InterPro" id="IPR007712">
    <property type="entry name" value="RelE/ParE_toxin"/>
</dbReference>
<organism evidence="3 4">
    <name type="scientific">Candidatus Scalindua rubra</name>
    <dbReference type="NCBI Taxonomy" id="1872076"/>
    <lineage>
        <taxon>Bacteria</taxon>
        <taxon>Pseudomonadati</taxon>
        <taxon>Planctomycetota</taxon>
        <taxon>Candidatus Brocadiia</taxon>
        <taxon>Candidatus Brocadiales</taxon>
        <taxon>Candidatus Scalinduaceae</taxon>
        <taxon>Candidatus Scalindua</taxon>
    </lineage>
</organism>
<dbReference type="AlphaFoldDB" id="A0A1E3X942"/>
<reference evidence="3 4" key="1">
    <citation type="submission" date="2016-07" db="EMBL/GenBank/DDBJ databases">
        <title>Draft genome of Scalindua rubra, obtained from a brine-seawater interface in the Red Sea, sheds light on salt adaptation in anammox bacteria.</title>
        <authorList>
            <person name="Speth D.R."/>
            <person name="Lagkouvardos I."/>
            <person name="Wang Y."/>
            <person name="Qian P.-Y."/>
            <person name="Dutilh B.E."/>
            <person name="Jetten M.S."/>
        </authorList>
    </citation>
    <scope>NUCLEOTIDE SEQUENCE [LARGE SCALE GENOMIC DNA]</scope>
    <source>
        <strain evidence="3">BSI-1</strain>
    </source>
</reference>
<sequence length="96" mass="11733">MMSYHLFYHPDIQKEDLPNIPKNVKERIRRAIEQRLLIEPEKYGEPLKRGLKGYRKLRVGDYRVIYKVEKENIIILKIGHRKEVYSKIHLRVKRYS</sequence>
<dbReference type="EMBL" id="MAYW01000077">
    <property type="protein sequence ID" value="ODS32122.1"/>
    <property type="molecule type" value="Genomic_DNA"/>
</dbReference>
<proteinExistence type="inferred from homology"/>
<protein>
    <submittedName>
        <fullName evidence="3">Plasmid stabilization system protein</fullName>
    </submittedName>
</protein>
<evidence type="ECO:0000256" key="1">
    <source>
        <dbReference type="ARBA" id="ARBA00006226"/>
    </source>
</evidence>
<dbReference type="Proteomes" id="UP000094056">
    <property type="component" value="Unassembled WGS sequence"/>
</dbReference>
<evidence type="ECO:0000313" key="3">
    <source>
        <dbReference type="EMBL" id="ODS32122.1"/>
    </source>
</evidence>
<evidence type="ECO:0000256" key="2">
    <source>
        <dbReference type="ARBA" id="ARBA00022649"/>
    </source>
</evidence>
<gene>
    <name evidence="3" type="ORF">SCARUB_02772</name>
</gene>
<dbReference type="PANTHER" id="PTHR35601:SF1">
    <property type="entry name" value="TOXIN RELE"/>
    <property type="match status" value="1"/>
</dbReference>
<dbReference type="PANTHER" id="PTHR35601">
    <property type="entry name" value="TOXIN RELE"/>
    <property type="match status" value="1"/>
</dbReference>
<comment type="similarity">
    <text evidence="1">Belongs to the RelE toxin family.</text>
</comment>
<keyword evidence="2" id="KW-1277">Toxin-antitoxin system</keyword>
<name>A0A1E3X942_9BACT</name>
<comment type="caution">
    <text evidence="3">The sequence shown here is derived from an EMBL/GenBank/DDBJ whole genome shotgun (WGS) entry which is preliminary data.</text>
</comment>
<dbReference type="InterPro" id="IPR035093">
    <property type="entry name" value="RelE/ParE_toxin_dom_sf"/>
</dbReference>
<dbReference type="Pfam" id="PF05016">
    <property type="entry name" value="ParE_toxin"/>
    <property type="match status" value="1"/>
</dbReference>